<accession>A0ABY5P9C1</accession>
<dbReference type="Pfam" id="PF19701">
    <property type="entry name" value="DUF6199"/>
    <property type="match status" value="1"/>
</dbReference>
<proteinExistence type="predicted"/>
<dbReference type="InterPro" id="IPR045679">
    <property type="entry name" value="DUF6199"/>
</dbReference>
<dbReference type="EMBL" id="CP102453">
    <property type="protein sequence ID" value="UUX35191.1"/>
    <property type="molecule type" value="Genomic_DNA"/>
</dbReference>
<organism evidence="3 4">
    <name type="scientific">Fundicoccus culcitae</name>
    <dbReference type="NCBI Taxonomy" id="2969821"/>
    <lineage>
        <taxon>Bacteria</taxon>
        <taxon>Bacillati</taxon>
        <taxon>Bacillota</taxon>
        <taxon>Bacilli</taxon>
        <taxon>Lactobacillales</taxon>
        <taxon>Aerococcaceae</taxon>
        <taxon>Fundicoccus</taxon>
    </lineage>
</organism>
<dbReference type="Proteomes" id="UP001315967">
    <property type="component" value="Chromosome"/>
</dbReference>
<feature type="transmembrane region" description="Helical" evidence="1">
    <location>
        <begin position="187"/>
        <end position="211"/>
    </location>
</feature>
<keyword evidence="1" id="KW-0472">Membrane</keyword>
<feature type="transmembrane region" description="Helical" evidence="1">
    <location>
        <begin position="145"/>
        <end position="166"/>
    </location>
</feature>
<evidence type="ECO:0000313" key="4">
    <source>
        <dbReference type="Proteomes" id="UP001315967"/>
    </source>
</evidence>
<gene>
    <name evidence="3" type="ORF">NRE15_05990</name>
</gene>
<protein>
    <recommendedName>
        <fullName evidence="2">DUF6199 domain-containing protein</fullName>
    </recommendedName>
</protein>
<keyword evidence="4" id="KW-1185">Reference proteome</keyword>
<sequence>MFFLLGIVLVMVGAWVFAYWPVVEINDRYEPLNAFVVEESRAYQAVVESDVGSVPEHVRLRAVTPTVQGYVVNRVVTNEQLNNVSGRINFLTGEFSNDYMSVAFKVEDGQAVPVDSGDGELAGFIDFVYASGKEGQEQIRAFNRMLLPMFLFVLVLVGIGLLVVRFGEGLARLSVRLMIKDAEPSGFMVFMTRFGGVVLVGVGVMVLMRVVGVMVG</sequence>
<feature type="domain" description="DUF6199" evidence="2">
    <location>
        <begin position="152"/>
        <end position="208"/>
    </location>
</feature>
<dbReference type="RefSeq" id="WP_313794684.1">
    <property type="nucleotide sequence ID" value="NZ_CP102453.1"/>
</dbReference>
<keyword evidence="1" id="KW-1133">Transmembrane helix</keyword>
<evidence type="ECO:0000259" key="2">
    <source>
        <dbReference type="Pfam" id="PF19701"/>
    </source>
</evidence>
<name>A0ABY5P9C1_9LACT</name>
<evidence type="ECO:0000256" key="1">
    <source>
        <dbReference type="SAM" id="Phobius"/>
    </source>
</evidence>
<evidence type="ECO:0000313" key="3">
    <source>
        <dbReference type="EMBL" id="UUX35191.1"/>
    </source>
</evidence>
<reference evidence="3 4" key="1">
    <citation type="submission" date="2022-08" db="EMBL/GenBank/DDBJ databases">
        <title>Aerococcaceae sp. nov isolated from spoiled eye mask.</title>
        <authorList>
            <person name="Zhou G."/>
            <person name="Xie X.-B."/>
            <person name="Shi Q.-S."/>
            <person name="Wang Y.-S."/>
            <person name="Wen X."/>
            <person name="Peng H."/>
            <person name="Yang X.-J."/>
            <person name="Tao H.-B."/>
            <person name="Huang X.-M."/>
        </authorList>
    </citation>
    <scope>NUCLEOTIDE SEQUENCE [LARGE SCALE GENOMIC DNA]</scope>
    <source>
        <strain evidence="4">DM20194951</strain>
    </source>
</reference>
<keyword evidence="1" id="KW-0812">Transmembrane</keyword>